<dbReference type="Pfam" id="PF00072">
    <property type="entry name" value="Response_reg"/>
    <property type="match status" value="1"/>
</dbReference>
<dbReference type="CDD" id="cd17541">
    <property type="entry name" value="REC_CheB-like"/>
    <property type="match status" value="1"/>
</dbReference>
<dbReference type="PROSITE" id="PS50122">
    <property type="entry name" value="CHEB"/>
    <property type="match status" value="1"/>
</dbReference>
<comment type="similarity">
    <text evidence="3">Belongs to the CheB family.</text>
</comment>
<comment type="subcellular location">
    <subcellularLocation>
        <location evidence="3">Cytoplasm</location>
    </subcellularLocation>
</comment>
<evidence type="ECO:0000256" key="4">
    <source>
        <dbReference type="PROSITE-ProRule" id="PRU00050"/>
    </source>
</evidence>
<dbReference type="SUPFAM" id="SSF52738">
    <property type="entry name" value="Methylesterase CheB, C-terminal domain"/>
    <property type="match status" value="1"/>
</dbReference>
<keyword evidence="3 5" id="KW-0597">Phosphoprotein</keyword>
<evidence type="ECO:0000259" key="8">
    <source>
        <dbReference type="PROSITE" id="PS50122"/>
    </source>
</evidence>
<dbReference type="HAMAP" id="MF_00099">
    <property type="entry name" value="CheB_chemtxs"/>
    <property type="match status" value="1"/>
</dbReference>
<dbReference type="EC" id="3.5.1.44" evidence="3"/>
<dbReference type="SMART" id="SM00448">
    <property type="entry name" value="REC"/>
    <property type="match status" value="1"/>
</dbReference>
<feature type="domain" description="CheB-type methylesterase" evidence="8">
    <location>
        <begin position="176"/>
        <end position="368"/>
    </location>
</feature>
<comment type="PTM">
    <text evidence="3">Phosphorylated by CheA. Phosphorylation of the N-terminal regulatory domain activates the methylesterase activity.</text>
</comment>
<dbReference type="CDD" id="cd16432">
    <property type="entry name" value="CheB_Rec"/>
    <property type="match status" value="1"/>
</dbReference>
<feature type="region of interest" description="Disordered" evidence="6">
    <location>
        <begin position="153"/>
        <end position="175"/>
    </location>
</feature>
<feature type="active site" evidence="3 4">
    <location>
        <position position="311"/>
    </location>
</feature>
<dbReference type="Gene3D" id="3.40.50.180">
    <property type="entry name" value="Methylesterase CheB, C-terminal domain"/>
    <property type="match status" value="1"/>
</dbReference>
<gene>
    <name evidence="3" type="primary">cheB</name>
    <name evidence="9" type="ORF">AB1471_05665</name>
</gene>
<comment type="domain">
    <text evidence="3">Contains a C-terminal catalytic domain, and an N-terminal region which modulates catalytic activity.</text>
</comment>
<dbReference type="Pfam" id="PF01339">
    <property type="entry name" value="CheB_methylest"/>
    <property type="match status" value="1"/>
</dbReference>
<dbReference type="Gene3D" id="3.40.50.2300">
    <property type="match status" value="1"/>
</dbReference>
<proteinExistence type="inferred from homology"/>
<feature type="active site" evidence="3 4">
    <location>
        <position position="215"/>
    </location>
</feature>
<keyword evidence="3 4" id="KW-0145">Chemotaxis</keyword>
<dbReference type="InterPro" id="IPR011006">
    <property type="entry name" value="CheY-like_superfamily"/>
</dbReference>
<keyword evidence="3" id="KW-0963">Cytoplasm</keyword>
<organism evidence="9 10">
    <name type="scientific">Jeotgalibacillus marinus</name>
    <dbReference type="NCBI Taxonomy" id="86667"/>
    <lineage>
        <taxon>Bacteria</taxon>
        <taxon>Bacillati</taxon>
        <taxon>Bacillota</taxon>
        <taxon>Bacilli</taxon>
        <taxon>Bacillales</taxon>
        <taxon>Caryophanaceae</taxon>
        <taxon>Jeotgalibacillus</taxon>
    </lineage>
</organism>
<comment type="catalytic activity">
    <reaction evidence="3">
        <text>L-glutaminyl-[protein] + H2O = L-glutamyl-[protein] + NH4(+)</text>
        <dbReference type="Rhea" id="RHEA:16441"/>
        <dbReference type="Rhea" id="RHEA-COMP:10207"/>
        <dbReference type="Rhea" id="RHEA-COMP:10208"/>
        <dbReference type="ChEBI" id="CHEBI:15377"/>
        <dbReference type="ChEBI" id="CHEBI:28938"/>
        <dbReference type="ChEBI" id="CHEBI:29973"/>
        <dbReference type="ChEBI" id="CHEBI:30011"/>
        <dbReference type="EC" id="3.5.1.44"/>
    </reaction>
</comment>
<evidence type="ECO:0000256" key="6">
    <source>
        <dbReference type="SAM" id="MobiDB-lite"/>
    </source>
</evidence>
<evidence type="ECO:0000313" key="9">
    <source>
        <dbReference type="EMBL" id="MEW9501285.1"/>
    </source>
</evidence>
<comment type="function">
    <text evidence="3">Involved in chemotaxis. Part of a chemotaxis signal transduction system that modulates chemotaxis in response to various stimuli. Catalyzes the demethylation of specific methylglutamate residues introduced into the chemoreceptors (methyl-accepting chemotaxis proteins or MCP) by CheR. Also mediates the irreversible deamidation of specific glutamine residues to glutamic acid.</text>
</comment>
<evidence type="ECO:0000256" key="2">
    <source>
        <dbReference type="ARBA" id="ARBA00048267"/>
    </source>
</evidence>
<dbReference type="PIRSF" id="PIRSF000876">
    <property type="entry name" value="RR_chemtxs_CheB"/>
    <property type="match status" value="1"/>
</dbReference>
<keyword evidence="10" id="KW-1185">Reference proteome</keyword>
<dbReference type="RefSeq" id="WP_367778767.1">
    <property type="nucleotide sequence ID" value="NZ_JBFMIA010000003.1"/>
</dbReference>
<evidence type="ECO:0000256" key="5">
    <source>
        <dbReference type="PROSITE-ProRule" id="PRU00169"/>
    </source>
</evidence>
<name>A0ABV3Q1Q5_9BACL</name>
<dbReference type="InterPro" id="IPR035909">
    <property type="entry name" value="CheB_C"/>
</dbReference>
<dbReference type="SUPFAM" id="SSF52172">
    <property type="entry name" value="CheY-like"/>
    <property type="match status" value="1"/>
</dbReference>
<feature type="modified residue" description="4-aspartylphosphate" evidence="3 5">
    <location>
        <position position="59"/>
    </location>
</feature>
<dbReference type="InterPro" id="IPR000673">
    <property type="entry name" value="Sig_transdc_resp-reg_Me-estase"/>
</dbReference>
<dbReference type="InterPro" id="IPR001789">
    <property type="entry name" value="Sig_transdc_resp-reg_receiver"/>
</dbReference>
<reference evidence="9 10" key="1">
    <citation type="journal article" date="1979" name="Int. J. Syst. Evol. Microbiol.">
        <title>Bacillus globisporus subsp. marinus subsp. nov.</title>
        <authorList>
            <person name="Liu H."/>
        </authorList>
    </citation>
    <scope>NUCLEOTIDE SEQUENCE [LARGE SCALE GENOMIC DNA]</scope>
    <source>
        <strain evidence="9 10">DSM 1297</strain>
    </source>
</reference>
<evidence type="ECO:0000313" key="10">
    <source>
        <dbReference type="Proteomes" id="UP001556040"/>
    </source>
</evidence>
<dbReference type="NCBIfam" id="NF009206">
    <property type="entry name" value="PRK12555.1"/>
    <property type="match status" value="1"/>
</dbReference>
<protein>
    <recommendedName>
        <fullName evidence="3">Protein-glutamate methylesterase/protein-glutamine glutaminase</fullName>
        <ecNumber evidence="3">3.1.1.61</ecNumber>
        <ecNumber evidence="3">3.5.1.44</ecNumber>
    </recommendedName>
</protein>
<keyword evidence="1 3" id="KW-0378">Hydrolase</keyword>
<feature type="compositionally biased region" description="Polar residues" evidence="6">
    <location>
        <begin position="159"/>
        <end position="175"/>
    </location>
</feature>
<dbReference type="InterPro" id="IPR008248">
    <property type="entry name" value="CheB-like"/>
</dbReference>
<comment type="caution">
    <text evidence="9">The sequence shown here is derived from an EMBL/GenBank/DDBJ whole genome shotgun (WGS) entry which is preliminary data.</text>
</comment>
<feature type="domain" description="Response regulatory" evidence="7">
    <location>
        <begin position="8"/>
        <end position="125"/>
    </location>
</feature>
<dbReference type="PANTHER" id="PTHR42872">
    <property type="entry name" value="PROTEIN-GLUTAMATE METHYLESTERASE/PROTEIN-GLUTAMINE GLUTAMINASE"/>
    <property type="match status" value="1"/>
</dbReference>
<evidence type="ECO:0000259" key="7">
    <source>
        <dbReference type="PROSITE" id="PS50110"/>
    </source>
</evidence>
<dbReference type="Proteomes" id="UP001556040">
    <property type="component" value="Unassembled WGS sequence"/>
</dbReference>
<dbReference type="PROSITE" id="PS50110">
    <property type="entry name" value="RESPONSE_REGULATORY"/>
    <property type="match status" value="1"/>
</dbReference>
<comment type="catalytic activity">
    <reaction evidence="2 3">
        <text>[protein]-L-glutamate 5-O-methyl ester + H2O = L-glutamyl-[protein] + methanol + H(+)</text>
        <dbReference type="Rhea" id="RHEA:23236"/>
        <dbReference type="Rhea" id="RHEA-COMP:10208"/>
        <dbReference type="Rhea" id="RHEA-COMP:10311"/>
        <dbReference type="ChEBI" id="CHEBI:15377"/>
        <dbReference type="ChEBI" id="CHEBI:15378"/>
        <dbReference type="ChEBI" id="CHEBI:17790"/>
        <dbReference type="ChEBI" id="CHEBI:29973"/>
        <dbReference type="ChEBI" id="CHEBI:82795"/>
        <dbReference type="EC" id="3.1.1.61"/>
    </reaction>
</comment>
<accession>A0ABV3Q1Q5</accession>
<dbReference type="NCBIfam" id="NF001965">
    <property type="entry name" value="PRK00742.1"/>
    <property type="match status" value="1"/>
</dbReference>
<feature type="active site" evidence="3 4">
    <location>
        <position position="188"/>
    </location>
</feature>
<dbReference type="EC" id="3.1.1.61" evidence="3"/>
<sequence length="368" mass="39753">MINKNVIKVLVVDDSAFMRKLIQEFLSEQDNIAVVGTARNGQDAMAKIKLLRPHVITMDVEMPVMSGLEALQVIMKEHPLPVIMLSSTTKEGTENTLLAMDYGAVDFVAKPSGTISLDLHKVRDELVSKVTSAAGAKVQVLRKPAPAIKQVHPQKRTTQEQLEQPTAQHRSVTNSVSSRRKVVLIGASTGGPRALQEVIRTLPKTMAAPVVIVQHMPAGFTKSLANRLNRLSAVTVKEAEHGDALQNGNVYLAPGGFHLTLTQRESTIFIELNENPPRNGHRPSVDTMLESVTSIDSVEKIVVILTGMGADGSKGLVQLSCKDPVITIAESQDTCIVNGMPKAAVATGLVQEILPLSMISTTIMKYLP</sequence>
<evidence type="ECO:0000256" key="1">
    <source>
        <dbReference type="ARBA" id="ARBA00022801"/>
    </source>
</evidence>
<dbReference type="EMBL" id="JBFMIA010000003">
    <property type="protein sequence ID" value="MEW9501285.1"/>
    <property type="molecule type" value="Genomic_DNA"/>
</dbReference>
<dbReference type="PANTHER" id="PTHR42872:SF3">
    <property type="entry name" value="PROTEIN-GLUTAMATE METHYLESTERASE_PROTEIN-GLUTAMINE GLUTAMINASE 1"/>
    <property type="match status" value="1"/>
</dbReference>
<dbReference type="GO" id="GO:0008984">
    <property type="term" value="F:protein-glutamate methylesterase activity"/>
    <property type="evidence" value="ECO:0007669"/>
    <property type="project" value="UniProtKB-EC"/>
</dbReference>
<evidence type="ECO:0000256" key="3">
    <source>
        <dbReference type="HAMAP-Rule" id="MF_00099"/>
    </source>
</evidence>